<organism evidence="1 2">
    <name type="scientific">Cercophora newfieldiana</name>
    <dbReference type="NCBI Taxonomy" id="92897"/>
    <lineage>
        <taxon>Eukaryota</taxon>
        <taxon>Fungi</taxon>
        <taxon>Dikarya</taxon>
        <taxon>Ascomycota</taxon>
        <taxon>Pezizomycotina</taxon>
        <taxon>Sordariomycetes</taxon>
        <taxon>Sordariomycetidae</taxon>
        <taxon>Sordariales</taxon>
        <taxon>Lasiosphaeriaceae</taxon>
        <taxon>Cercophora</taxon>
    </lineage>
</organism>
<dbReference type="AlphaFoldDB" id="A0AA39Y6Q0"/>
<sequence>MSECYDYMDFVDYWITLSGSCSDMRMLFLGRVTTAAMLKSMVPPDTQFALPKDNISDDIRCWLEFEIQKLFARGILPRSAQQEAPSLIDHLIKGADGMFLWARLMIDFLRSPCMTSAQRMDIIRQINVPEGLDGLYTRIFRFIDKSGPTARSLATRTIAWTAHGIVPLTSKQLHQALVADGCLQPSKQEINIEEFEDTVLVACAGLVERSGRCFRFSHLSVKEFIQTSPEVRPLGSLLMPSSQESARIAILPDPITVHSQLTQCCLRQLLHHTPNSPLCGQLSAHLTAKQLSERFPFTDYAAVYWMAHIGLSPPLETKSLDNKQSISSLSELASSLSVFLSSPRTASVWLESFYTADRAWNVETSRKQDDPPLQIFLGWLRRMELLCRARILTIPDNTLDSARRFFTSTENIITTWGYRLRQSPPIVWDEMTGFCPSPFFFSPDSVKMSVISPEVPVEMSTVGDHLFLISRTSNDGLRAVLRLWPSRLFRDDQYLNKIQSAPHLTSSICVRTGWRFMRFLNCKKRRTA</sequence>
<accession>A0AA39Y6Q0</accession>
<proteinExistence type="predicted"/>
<dbReference type="PANTHER" id="PTHR10039">
    <property type="entry name" value="AMELOGENIN"/>
    <property type="match status" value="1"/>
</dbReference>
<dbReference type="EMBL" id="JAULSV010000004">
    <property type="protein sequence ID" value="KAK0645510.1"/>
    <property type="molecule type" value="Genomic_DNA"/>
</dbReference>
<keyword evidence="2" id="KW-1185">Reference proteome</keyword>
<protein>
    <submittedName>
        <fullName evidence="1">Uncharacterized protein</fullName>
    </submittedName>
</protein>
<name>A0AA39Y6Q0_9PEZI</name>
<evidence type="ECO:0000313" key="2">
    <source>
        <dbReference type="Proteomes" id="UP001174936"/>
    </source>
</evidence>
<reference evidence="1" key="1">
    <citation type="submission" date="2023-06" db="EMBL/GenBank/DDBJ databases">
        <title>Genome-scale phylogeny and comparative genomics of the fungal order Sordariales.</title>
        <authorList>
            <consortium name="Lawrence Berkeley National Laboratory"/>
            <person name="Hensen N."/>
            <person name="Bonometti L."/>
            <person name="Westerberg I."/>
            <person name="Brannstrom I.O."/>
            <person name="Guillou S."/>
            <person name="Cros-Aarteil S."/>
            <person name="Calhoun S."/>
            <person name="Haridas S."/>
            <person name="Kuo A."/>
            <person name="Mondo S."/>
            <person name="Pangilinan J."/>
            <person name="Riley R."/>
            <person name="Labutti K."/>
            <person name="Andreopoulos B."/>
            <person name="Lipzen A."/>
            <person name="Chen C."/>
            <person name="Yanf M."/>
            <person name="Daum C."/>
            <person name="Ng V."/>
            <person name="Clum A."/>
            <person name="Steindorff A."/>
            <person name="Ohm R."/>
            <person name="Martin F."/>
            <person name="Silar P."/>
            <person name="Natvig D."/>
            <person name="Lalanne C."/>
            <person name="Gautier V."/>
            <person name="Ament-Velasquez S.L."/>
            <person name="Kruys A."/>
            <person name="Hutchinson M.I."/>
            <person name="Powell A.J."/>
            <person name="Barry K."/>
            <person name="Miller A.N."/>
            <person name="Grigoriev I.V."/>
            <person name="Debuchy R."/>
            <person name="Gladieux P."/>
            <person name="Thoren M.H."/>
            <person name="Johannesson H."/>
        </authorList>
    </citation>
    <scope>NUCLEOTIDE SEQUENCE</scope>
    <source>
        <strain evidence="1">SMH2532-1</strain>
    </source>
</reference>
<evidence type="ECO:0000313" key="1">
    <source>
        <dbReference type="EMBL" id="KAK0645510.1"/>
    </source>
</evidence>
<dbReference type="Proteomes" id="UP001174936">
    <property type="component" value="Unassembled WGS sequence"/>
</dbReference>
<gene>
    <name evidence="1" type="ORF">B0T16DRAFT_141111</name>
</gene>
<comment type="caution">
    <text evidence="1">The sequence shown here is derived from an EMBL/GenBank/DDBJ whole genome shotgun (WGS) entry which is preliminary data.</text>
</comment>